<evidence type="ECO:0000313" key="3">
    <source>
        <dbReference type="EMBL" id="VAW42009.1"/>
    </source>
</evidence>
<proteinExistence type="predicted"/>
<dbReference type="InterPro" id="IPR019999">
    <property type="entry name" value="Anth_synth_I-like"/>
</dbReference>
<dbReference type="InterPro" id="IPR015890">
    <property type="entry name" value="Chorismate_C"/>
</dbReference>
<dbReference type="PANTHER" id="PTHR11236">
    <property type="entry name" value="AMINOBENZOATE/ANTHRANILATE SYNTHASE"/>
    <property type="match status" value="1"/>
</dbReference>
<keyword evidence="3" id="KW-0032">Aminotransferase</keyword>
<dbReference type="EMBL" id="UOEW01000335">
    <property type="protein sequence ID" value="VAW42009.1"/>
    <property type="molecule type" value="Genomic_DNA"/>
</dbReference>
<dbReference type="PANTHER" id="PTHR11236:SF9">
    <property type="entry name" value="ANTHRANILATE SYNTHASE COMPONENT 1"/>
    <property type="match status" value="1"/>
</dbReference>
<dbReference type="Gene3D" id="3.60.120.10">
    <property type="entry name" value="Anthranilate synthase"/>
    <property type="match status" value="1"/>
</dbReference>
<dbReference type="SUPFAM" id="SSF56322">
    <property type="entry name" value="ADC synthase"/>
    <property type="match status" value="1"/>
</dbReference>
<gene>
    <name evidence="3" type="ORF">MNBD_GAMMA01-2061</name>
</gene>
<dbReference type="PRINTS" id="PR00095">
    <property type="entry name" value="ANTSNTHASEI"/>
</dbReference>
<evidence type="ECO:0000259" key="2">
    <source>
        <dbReference type="Pfam" id="PF04715"/>
    </source>
</evidence>
<accession>A0A3B0VYJ3</accession>
<dbReference type="NCBIfam" id="NF006563">
    <property type="entry name" value="PRK09070.1"/>
    <property type="match status" value="1"/>
</dbReference>
<dbReference type="Pfam" id="PF04715">
    <property type="entry name" value="Anth_synt_I_N"/>
    <property type="match status" value="1"/>
</dbReference>
<feature type="domain" description="Anthranilate synthase component I N-terminal" evidence="2">
    <location>
        <begin position="40"/>
        <end position="143"/>
    </location>
</feature>
<organism evidence="3">
    <name type="scientific">hydrothermal vent metagenome</name>
    <dbReference type="NCBI Taxonomy" id="652676"/>
    <lineage>
        <taxon>unclassified sequences</taxon>
        <taxon>metagenomes</taxon>
        <taxon>ecological metagenomes</taxon>
    </lineage>
</organism>
<dbReference type="InterPro" id="IPR006805">
    <property type="entry name" value="Anth_synth_I_N"/>
</dbReference>
<name>A0A3B0VYJ3_9ZZZZ</name>
<dbReference type="GO" id="GO:0046820">
    <property type="term" value="F:4-amino-4-deoxychorismate synthase activity"/>
    <property type="evidence" value="ECO:0007669"/>
    <property type="project" value="UniProtKB-EC"/>
</dbReference>
<evidence type="ECO:0000259" key="1">
    <source>
        <dbReference type="Pfam" id="PF00425"/>
    </source>
</evidence>
<keyword evidence="3" id="KW-0808">Transferase</keyword>
<protein>
    <submittedName>
        <fullName evidence="3">Para-aminobenzoate synthase, aminase component</fullName>
        <ecNumber evidence="3">2.6.1.85</ecNumber>
    </submittedName>
</protein>
<feature type="domain" description="Chorismate-utilising enzyme C-terminal" evidence="1">
    <location>
        <begin position="181"/>
        <end position="435"/>
    </location>
</feature>
<reference evidence="3" key="1">
    <citation type="submission" date="2018-06" db="EMBL/GenBank/DDBJ databases">
        <authorList>
            <person name="Zhirakovskaya E."/>
        </authorList>
    </citation>
    <scope>NUCLEOTIDE SEQUENCE</scope>
</reference>
<sequence length="447" mass="50573">MLQSSLKKSRLIQTYQVKLKTKPDLISLARCFPKKFPALLNSHIHNSKTGRYSILFAKSGKIVKAYDLKELTELFGVFDQKIATTTNNSLPFYSGWFIYLSYASIMVWEKVLANTQHDKTQPLAITIRCRSAIIVDHIQNEAWIAADEKSQLTKLKQILQKHIKCKPQAYPRLQVLADDVKNYIKNVEIAKDYIKSGDVYQVNLARKWQIKSSKEIDIHALYKSLSQNNPAPFAGLLQTENFVIISSSPERLVKIANNKIESRPIAGTRPRHRNQYEDQQLIDELINHPKEQAEHIMLIDLTRNDLGRVSETGSVKVDEFMQIESYAKVHHIVSNITGKLQPDVTFYDVIKATFPGGTITGCPKIRCMQIIDELEDGARGAYTGSMGYITTDGRMDLNILIRTFTLANKQLSFHAGAGIVYDSVPSEEAQESQYKAQALINSIKALI</sequence>
<dbReference type="InterPro" id="IPR005801">
    <property type="entry name" value="ADC_synthase"/>
</dbReference>
<dbReference type="GO" id="GO:0000162">
    <property type="term" value="P:L-tryptophan biosynthetic process"/>
    <property type="evidence" value="ECO:0007669"/>
    <property type="project" value="TreeGrafter"/>
</dbReference>
<dbReference type="EC" id="2.6.1.85" evidence="3"/>
<dbReference type="Pfam" id="PF00425">
    <property type="entry name" value="Chorismate_bind"/>
    <property type="match status" value="1"/>
</dbReference>
<dbReference type="AlphaFoldDB" id="A0A3B0VYJ3"/>